<dbReference type="AlphaFoldDB" id="A0ABD2ICG9"/>
<feature type="chain" id="PRO_5044857629" evidence="1">
    <location>
        <begin position="21"/>
        <end position="175"/>
    </location>
</feature>
<organism evidence="2 3">
    <name type="scientific">Heterodera trifolii</name>
    <dbReference type="NCBI Taxonomy" id="157864"/>
    <lineage>
        <taxon>Eukaryota</taxon>
        <taxon>Metazoa</taxon>
        <taxon>Ecdysozoa</taxon>
        <taxon>Nematoda</taxon>
        <taxon>Chromadorea</taxon>
        <taxon>Rhabditida</taxon>
        <taxon>Tylenchina</taxon>
        <taxon>Tylenchomorpha</taxon>
        <taxon>Tylenchoidea</taxon>
        <taxon>Heteroderidae</taxon>
        <taxon>Heteroderinae</taxon>
        <taxon>Heterodera</taxon>
    </lineage>
</organism>
<accession>A0ABD2ICG9</accession>
<proteinExistence type="predicted"/>
<sequence>MLKRQLKLMLVFCCLSACLGMLRKSPPWATGKSNATVSDDENTVATPSKKVKKTEQIKPSFSKVPVEVKIRVNIFCNEPIHVYVSAGDYEKTVPNGKNIAIQFILKAYTCKMKSSKNGQTRTLVTELRLMDETTTKYVKTKNPCHFSHNLNNNANDLAEMAKHVVEIEVDHMRDY</sequence>
<feature type="signal peptide" evidence="1">
    <location>
        <begin position="1"/>
        <end position="20"/>
    </location>
</feature>
<reference evidence="2 3" key="1">
    <citation type="submission" date="2024-10" db="EMBL/GenBank/DDBJ databases">
        <authorList>
            <person name="Kim D."/>
        </authorList>
    </citation>
    <scope>NUCLEOTIDE SEQUENCE [LARGE SCALE GENOMIC DNA]</scope>
    <source>
        <strain evidence="2">BH-2024</strain>
    </source>
</reference>
<gene>
    <name evidence="2" type="ORF">niasHT_033718</name>
</gene>
<dbReference type="EMBL" id="JBICBT010001241">
    <property type="protein sequence ID" value="KAL3076816.1"/>
    <property type="molecule type" value="Genomic_DNA"/>
</dbReference>
<dbReference type="Proteomes" id="UP001620626">
    <property type="component" value="Unassembled WGS sequence"/>
</dbReference>
<protein>
    <submittedName>
        <fullName evidence="2">Uncharacterized protein</fullName>
    </submittedName>
</protein>
<name>A0ABD2ICG9_9BILA</name>
<keyword evidence="3" id="KW-1185">Reference proteome</keyword>
<evidence type="ECO:0000313" key="2">
    <source>
        <dbReference type="EMBL" id="KAL3076816.1"/>
    </source>
</evidence>
<comment type="caution">
    <text evidence="2">The sequence shown here is derived from an EMBL/GenBank/DDBJ whole genome shotgun (WGS) entry which is preliminary data.</text>
</comment>
<evidence type="ECO:0000313" key="3">
    <source>
        <dbReference type="Proteomes" id="UP001620626"/>
    </source>
</evidence>
<evidence type="ECO:0000256" key="1">
    <source>
        <dbReference type="SAM" id="SignalP"/>
    </source>
</evidence>
<keyword evidence="1" id="KW-0732">Signal</keyword>